<dbReference type="PANTHER" id="PTHR43273">
    <property type="entry name" value="ANAEROBIC SULFATASE-MATURATING ENZYME HOMOLOG ASLB-RELATED"/>
    <property type="match status" value="1"/>
</dbReference>
<keyword evidence="2" id="KW-0479">Metal-binding</keyword>
<dbReference type="InterPro" id="IPR058240">
    <property type="entry name" value="rSAM_sf"/>
</dbReference>
<dbReference type="InterPro" id="IPR013785">
    <property type="entry name" value="Aldolase_TIM"/>
</dbReference>
<proteinExistence type="predicted"/>
<accession>A0ABU2L9R5</accession>
<keyword evidence="1" id="KW-0949">S-adenosyl-L-methionine</keyword>
<dbReference type="SFLD" id="SFLDS00029">
    <property type="entry name" value="Radical_SAM"/>
    <property type="match status" value="1"/>
</dbReference>
<keyword evidence="4" id="KW-0411">Iron-sulfur</keyword>
<dbReference type="NCBIfam" id="TIGR04269">
    <property type="entry name" value="SAM_SPASM_FxsB"/>
    <property type="match status" value="1"/>
</dbReference>
<dbReference type="SFLD" id="SFLDG01072">
    <property type="entry name" value="dehydrogenase_like"/>
    <property type="match status" value="1"/>
</dbReference>
<name>A0ABU2L9R5_9ACTN</name>
<keyword evidence="3" id="KW-0408">Iron</keyword>
<evidence type="ECO:0000256" key="1">
    <source>
        <dbReference type="ARBA" id="ARBA00022691"/>
    </source>
</evidence>
<dbReference type="PROSITE" id="PS51918">
    <property type="entry name" value="RADICAL_SAM"/>
    <property type="match status" value="1"/>
</dbReference>
<organism evidence="6 7">
    <name type="scientific">Streptomyces boetiae</name>
    <dbReference type="NCBI Taxonomy" id="3075541"/>
    <lineage>
        <taxon>Bacteria</taxon>
        <taxon>Bacillati</taxon>
        <taxon>Actinomycetota</taxon>
        <taxon>Actinomycetes</taxon>
        <taxon>Kitasatosporales</taxon>
        <taxon>Streptomycetaceae</taxon>
        <taxon>Streptomyces</taxon>
    </lineage>
</organism>
<dbReference type="InterPro" id="IPR023867">
    <property type="entry name" value="Sulphatase_maturase_rSAM"/>
</dbReference>
<evidence type="ECO:0000259" key="5">
    <source>
        <dbReference type="PROSITE" id="PS51918"/>
    </source>
</evidence>
<dbReference type="Proteomes" id="UP001183388">
    <property type="component" value="Unassembled WGS sequence"/>
</dbReference>
<dbReference type="SUPFAM" id="SSF102114">
    <property type="entry name" value="Radical SAM enzymes"/>
    <property type="match status" value="1"/>
</dbReference>
<evidence type="ECO:0000256" key="2">
    <source>
        <dbReference type="ARBA" id="ARBA00022723"/>
    </source>
</evidence>
<dbReference type="EMBL" id="JAVREN010000020">
    <property type="protein sequence ID" value="MDT0308309.1"/>
    <property type="molecule type" value="Genomic_DNA"/>
</dbReference>
<dbReference type="SFLD" id="SFLDG01067">
    <property type="entry name" value="SPASM/twitch_domain_containing"/>
    <property type="match status" value="1"/>
</dbReference>
<comment type="caution">
    <text evidence="6">The sequence shown here is derived from an EMBL/GenBank/DDBJ whole genome shotgun (WGS) entry which is preliminary data.</text>
</comment>
<evidence type="ECO:0000313" key="6">
    <source>
        <dbReference type="EMBL" id="MDT0308309.1"/>
    </source>
</evidence>
<dbReference type="Gene3D" id="3.20.20.70">
    <property type="entry name" value="Aldolase class I"/>
    <property type="match status" value="1"/>
</dbReference>
<dbReference type="SFLD" id="SFLDG01386">
    <property type="entry name" value="main_SPASM_domain-containing"/>
    <property type="match status" value="1"/>
</dbReference>
<evidence type="ECO:0000256" key="4">
    <source>
        <dbReference type="ARBA" id="ARBA00023014"/>
    </source>
</evidence>
<evidence type="ECO:0000256" key="3">
    <source>
        <dbReference type="ARBA" id="ARBA00023004"/>
    </source>
</evidence>
<dbReference type="Pfam" id="PF04055">
    <property type="entry name" value="Radical_SAM"/>
    <property type="match status" value="1"/>
</dbReference>
<keyword evidence="7" id="KW-1185">Reference proteome</keyword>
<feature type="domain" description="Radical SAM core" evidence="5">
    <location>
        <begin position="7"/>
        <end position="239"/>
    </location>
</feature>
<protein>
    <submittedName>
        <fullName evidence="6">FxsB family cyclophane-forming radical SAM/SPASM peptide maturase</fullName>
    </submittedName>
</protein>
<gene>
    <name evidence="6" type="ORF">RM780_15255</name>
</gene>
<dbReference type="PANTHER" id="PTHR43273:SF8">
    <property type="entry name" value="RADICAL SAM DOMAIN PROTEIN"/>
    <property type="match status" value="1"/>
</dbReference>
<dbReference type="CDD" id="cd01335">
    <property type="entry name" value="Radical_SAM"/>
    <property type="match status" value="1"/>
</dbReference>
<dbReference type="InterPro" id="IPR026335">
    <property type="entry name" value="rSAM_SPASM_FxsB"/>
</dbReference>
<sequence length="387" mass="41876">METVGGAQPFRQFVIKVNSRCNLACRYCYMYFAADDGWRRQPRAASPAMLEQTARRIAEHAAEHRLPAVSVVLHGGEPLLSDPAELGAFVRRVRALLPEGCALYPALQTNGTLLTEERLLALAAHGIRVGLSLDGGTAAHNRLRVDHAGRPAWPGLLRAARLLGQERHRASWAGVLCVIDPATDPAEVYASLLTLSPPSVDFLLPHGNWTAPPPGLTPGSSATPYGDWLCAVFDAWWHADRRRTRVRLFQECIALLLGLPAGTEALGLQPFTAVVIETDGSIEQVDSLKSAYPGAALTGLDVFRNALDEALDHPGVAARQAGAEALAADCRACPVLHVCGGGHYAHRYRHGHGFRNRSVYCRDLQRLIHHVAAALRRARDPEAAATP</sequence>
<reference evidence="7" key="1">
    <citation type="submission" date="2023-07" db="EMBL/GenBank/DDBJ databases">
        <title>30 novel species of actinomycetes from the DSMZ collection.</title>
        <authorList>
            <person name="Nouioui I."/>
        </authorList>
    </citation>
    <scope>NUCLEOTIDE SEQUENCE [LARGE SCALE GENOMIC DNA]</scope>
    <source>
        <strain evidence="7">DSM 44917</strain>
    </source>
</reference>
<evidence type="ECO:0000313" key="7">
    <source>
        <dbReference type="Proteomes" id="UP001183388"/>
    </source>
</evidence>
<dbReference type="RefSeq" id="WP_311631254.1">
    <property type="nucleotide sequence ID" value="NZ_JAVREN010000020.1"/>
</dbReference>
<dbReference type="InterPro" id="IPR007197">
    <property type="entry name" value="rSAM"/>
</dbReference>